<gene>
    <name evidence="1" type="ORF">FEB89_12510</name>
</gene>
<organism evidence="1 2">
    <name type="scientific">Mannheimia haemolytica</name>
    <name type="common">Pasteurella haemolytica</name>
    <dbReference type="NCBI Taxonomy" id="75985"/>
    <lineage>
        <taxon>Bacteria</taxon>
        <taxon>Pseudomonadati</taxon>
        <taxon>Pseudomonadota</taxon>
        <taxon>Gammaproteobacteria</taxon>
        <taxon>Pasteurellales</taxon>
        <taxon>Pasteurellaceae</taxon>
        <taxon>Mannheimia</taxon>
    </lineage>
</organism>
<dbReference type="EMBL" id="VAJI01000043">
    <property type="protein sequence ID" value="TRB34747.1"/>
    <property type="molecule type" value="Genomic_DNA"/>
</dbReference>
<comment type="caution">
    <text evidence="1">The sequence shown here is derived from an EMBL/GenBank/DDBJ whole genome shotgun (WGS) entry which is preliminary data.</text>
</comment>
<dbReference type="Proteomes" id="UP000318394">
    <property type="component" value="Unassembled WGS sequence"/>
</dbReference>
<evidence type="ECO:0000313" key="1">
    <source>
        <dbReference type="EMBL" id="TRB34747.1"/>
    </source>
</evidence>
<accession>A0ABY3BXG4</accession>
<sequence>MDSVELVRKKAVAVEPMITRDVVSIITASGGEPAGLDFRLKSLSSLQRKIDTEIMAGVSKEQAIASIRDVIRYTAILDEQRFVEQYQKMQKDLEKQGYSTIIVKNTWKSNNAYKGINTFVSTFIEKNNIIFELQYHTKQSFELKNGKLHELYEKFRDLNIPLAKKSEILLEMQKLSANLKEPKNIDLIKEKK</sequence>
<keyword evidence="2" id="KW-1185">Reference proteome</keyword>
<name>A0ABY3BXG4_MANHA</name>
<dbReference type="InterPro" id="IPR043519">
    <property type="entry name" value="NT_sf"/>
</dbReference>
<proteinExistence type="predicted"/>
<evidence type="ECO:0000313" key="2">
    <source>
        <dbReference type="Proteomes" id="UP000318394"/>
    </source>
</evidence>
<reference evidence="1 2" key="1">
    <citation type="journal article" date="2019" name="Vet. Microbiol.">
        <title>Genetic characterization of susceptible and multi-drug resistant Mannheimia haemolytica isolated from high-risk stocker calves prior to and after antimicrobial metaphylaxis.</title>
        <authorList>
            <person name="Snyder E.R."/>
            <person name="Alvarez-Narvaez S."/>
            <person name="Credille B.C."/>
        </authorList>
    </citation>
    <scope>NUCLEOTIDE SEQUENCE [LARGE SCALE GENOMIC DNA]</scope>
    <source>
        <strain evidence="1 2">UGA-R7-163-1</strain>
    </source>
</reference>
<dbReference type="Gene3D" id="3.30.460.10">
    <property type="entry name" value="Beta Polymerase, domain 2"/>
    <property type="match status" value="1"/>
</dbReference>
<protein>
    <submittedName>
        <fullName evidence="1">Uncharacterized protein</fullName>
    </submittedName>
</protein>